<dbReference type="OrthoDB" id="1924358at2759"/>
<dbReference type="AlphaFoldDB" id="A0A843WT80"/>
<dbReference type="Proteomes" id="UP000652761">
    <property type="component" value="Unassembled WGS sequence"/>
</dbReference>
<accession>A0A843WT80</accession>
<dbReference type="PANTHER" id="PTHR33874">
    <property type="entry name" value="RING FINGER PROTEIN"/>
    <property type="match status" value="1"/>
</dbReference>
<keyword evidence="2" id="KW-1185">Reference proteome</keyword>
<name>A0A843WT80_COLES</name>
<evidence type="ECO:0000313" key="1">
    <source>
        <dbReference type="EMBL" id="MQM13802.1"/>
    </source>
</evidence>
<dbReference type="EMBL" id="NMUH01005833">
    <property type="protein sequence ID" value="MQM13802.1"/>
    <property type="molecule type" value="Genomic_DNA"/>
</dbReference>
<comment type="caution">
    <text evidence="1">The sequence shown here is derived from an EMBL/GenBank/DDBJ whole genome shotgun (WGS) entry which is preliminary data.</text>
</comment>
<reference evidence="1" key="1">
    <citation type="submission" date="2017-07" db="EMBL/GenBank/DDBJ databases">
        <title>Taro Niue Genome Assembly and Annotation.</title>
        <authorList>
            <person name="Atibalentja N."/>
            <person name="Keating K."/>
            <person name="Fields C.J."/>
        </authorList>
    </citation>
    <scope>NUCLEOTIDE SEQUENCE</scope>
    <source>
        <strain evidence="1">Niue_2</strain>
        <tissue evidence="1">Leaf</tissue>
    </source>
</reference>
<proteinExistence type="predicted"/>
<protein>
    <recommendedName>
        <fullName evidence="3">Protein kinase domain-containing protein</fullName>
    </recommendedName>
</protein>
<evidence type="ECO:0008006" key="3">
    <source>
        <dbReference type="Google" id="ProtNLM"/>
    </source>
</evidence>
<sequence>MRTSRRCGLVPPDDIIILAQDADTKESSNEEDDDYVLVKQEDIVDAISCFMAAYLLSLKETKVHAQMINENVKSGKGQLAEQESIELAEKEKERWIGGYGPVFKASLDHTAVAIKILRPDAAQGARQFQQELIRKLFSA</sequence>
<evidence type="ECO:0000313" key="2">
    <source>
        <dbReference type="Proteomes" id="UP000652761"/>
    </source>
</evidence>
<dbReference type="Gene3D" id="3.30.200.20">
    <property type="entry name" value="Phosphorylase Kinase, domain 1"/>
    <property type="match status" value="1"/>
</dbReference>
<gene>
    <name evidence="1" type="ORF">Taro_046728</name>
</gene>
<organism evidence="1 2">
    <name type="scientific">Colocasia esculenta</name>
    <name type="common">Wild taro</name>
    <name type="synonym">Arum esculentum</name>
    <dbReference type="NCBI Taxonomy" id="4460"/>
    <lineage>
        <taxon>Eukaryota</taxon>
        <taxon>Viridiplantae</taxon>
        <taxon>Streptophyta</taxon>
        <taxon>Embryophyta</taxon>
        <taxon>Tracheophyta</taxon>
        <taxon>Spermatophyta</taxon>
        <taxon>Magnoliopsida</taxon>
        <taxon>Liliopsida</taxon>
        <taxon>Araceae</taxon>
        <taxon>Aroideae</taxon>
        <taxon>Colocasieae</taxon>
        <taxon>Colocasia</taxon>
    </lineage>
</organism>
<dbReference type="PANTHER" id="PTHR33874:SF1">
    <property type="entry name" value="RING FINGER PROTEIN"/>
    <property type="match status" value="1"/>
</dbReference>